<evidence type="ECO:0000256" key="1">
    <source>
        <dbReference type="SAM" id="MobiDB-lite"/>
    </source>
</evidence>
<dbReference type="RefSeq" id="WP_116015641.1">
    <property type="nucleotide sequence ID" value="NZ_QUOT01000001.1"/>
</dbReference>
<feature type="compositionally biased region" description="Low complexity" evidence="1">
    <location>
        <begin position="13"/>
        <end position="33"/>
    </location>
</feature>
<proteinExistence type="predicted"/>
<feature type="compositionally biased region" description="Polar residues" evidence="1">
    <location>
        <begin position="1"/>
        <end position="10"/>
    </location>
</feature>
<name>A0A3E0U3D3_9GAMM</name>
<dbReference type="EMBL" id="QUOT01000001">
    <property type="protein sequence ID" value="REL31073.1"/>
    <property type="molecule type" value="Genomic_DNA"/>
</dbReference>
<comment type="caution">
    <text evidence="2">The sequence shown here is derived from an EMBL/GenBank/DDBJ whole genome shotgun (WGS) entry which is preliminary data.</text>
</comment>
<gene>
    <name evidence="2" type="ORF">DXX94_10300</name>
</gene>
<sequence length="193" mass="20961">MSEITKQQIEAMTEQTSETVSEVTSEVATETSEFSLDSGAIEESLAHDYSHLDKYMQDLEFTSSTAQSGESESQANLPEPPQELDDESAMFMAGSALGVVNQTLPMLFGAPVSMNDQQLDVIGSKAVPVIKKHMKADQAPEWLMKYKEEFELGAALAGVLFGCYREAQAHKRALAKEKAANEPPINQGAQEAA</sequence>
<reference evidence="3" key="1">
    <citation type="submission" date="2018-08" db="EMBL/GenBank/DDBJ databases">
        <title>Thalassotalea euphylliae genome.</title>
        <authorList>
            <person name="Summers S."/>
            <person name="Rice S.A."/>
            <person name="Freckelton M.L."/>
            <person name="Nedved B.T."/>
            <person name="Hadfield M.G."/>
        </authorList>
    </citation>
    <scope>NUCLEOTIDE SEQUENCE [LARGE SCALE GENOMIC DNA]</scope>
    <source>
        <strain evidence="3">H3</strain>
    </source>
</reference>
<evidence type="ECO:0000313" key="3">
    <source>
        <dbReference type="Proteomes" id="UP000256899"/>
    </source>
</evidence>
<organism evidence="2 3">
    <name type="scientific">Thalassotalea euphylliae</name>
    <dbReference type="NCBI Taxonomy" id="1655234"/>
    <lineage>
        <taxon>Bacteria</taxon>
        <taxon>Pseudomonadati</taxon>
        <taxon>Pseudomonadota</taxon>
        <taxon>Gammaproteobacteria</taxon>
        <taxon>Alteromonadales</taxon>
        <taxon>Colwelliaceae</taxon>
        <taxon>Thalassotalea</taxon>
    </lineage>
</organism>
<dbReference type="AlphaFoldDB" id="A0A3E0U3D3"/>
<feature type="region of interest" description="Disordered" evidence="1">
    <location>
        <begin position="1"/>
        <end position="39"/>
    </location>
</feature>
<evidence type="ECO:0000313" key="2">
    <source>
        <dbReference type="EMBL" id="REL31073.1"/>
    </source>
</evidence>
<protein>
    <submittedName>
        <fullName evidence="2">Uncharacterized protein</fullName>
    </submittedName>
</protein>
<keyword evidence="3" id="KW-1185">Reference proteome</keyword>
<accession>A0A3E0U3D3</accession>
<feature type="region of interest" description="Disordered" evidence="1">
    <location>
        <begin position="63"/>
        <end position="83"/>
    </location>
</feature>
<dbReference type="Proteomes" id="UP000256899">
    <property type="component" value="Unassembled WGS sequence"/>
</dbReference>
<feature type="compositionally biased region" description="Polar residues" evidence="1">
    <location>
        <begin position="63"/>
        <end position="76"/>
    </location>
</feature>